<organism evidence="2 3">
    <name type="scientific">Hypothenemus hampei</name>
    <name type="common">Coffee berry borer</name>
    <dbReference type="NCBI Taxonomy" id="57062"/>
    <lineage>
        <taxon>Eukaryota</taxon>
        <taxon>Metazoa</taxon>
        <taxon>Ecdysozoa</taxon>
        <taxon>Arthropoda</taxon>
        <taxon>Hexapoda</taxon>
        <taxon>Insecta</taxon>
        <taxon>Pterygota</taxon>
        <taxon>Neoptera</taxon>
        <taxon>Endopterygota</taxon>
        <taxon>Coleoptera</taxon>
        <taxon>Polyphaga</taxon>
        <taxon>Cucujiformia</taxon>
        <taxon>Curculionidae</taxon>
        <taxon>Scolytinae</taxon>
        <taxon>Hypothenemus</taxon>
    </lineage>
</organism>
<dbReference type="GO" id="GO:0005634">
    <property type="term" value="C:nucleus"/>
    <property type="evidence" value="ECO:0007669"/>
    <property type="project" value="UniProtKB-SubCell"/>
</dbReference>
<evidence type="ECO:0000313" key="3">
    <source>
        <dbReference type="Proteomes" id="UP001566132"/>
    </source>
</evidence>
<keyword evidence="3" id="KW-1185">Reference proteome</keyword>
<dbReference type="PANTHER" id="PTHR12221">
    <property type="entry name" value="PESCADILLO - RELATED"/>
    <property type="match status" value="1"/>
</dbReference>
<dbReference type="Pfam" id="PF06732">
    <property type="entry name" value="Pescadillo_N"/>
    <property type="match status" value="1"/>
</dbReference>
<proteinExistence type="predicted"/>
<comment type="caution">
    <text evidence="2">The sequence shown here is derived from an EMBL/GenBank/DDBJ whole genome shotgun (WGS) entry which is preliminary data.</text>
</comment>
<accession>A0ABD1E2L7</accession>
<dbReference type="EMBL" id="JBDJPC010000013">
    <property type="protein sequence ID" value="KAL1488917.1"/>
    <property type="molecule type" value="Genomic_DNA"/>
</dbReference>
<dbReference type="Proteomes" id="UP001566132">
    <property type="component" value="Unassembled WGS sequence"/>
</dbReference>
<dbReference type="PANTHER" id="PTHR12221:SF6">
    <property type="entry name" value="PESCADILLO HOMOLOG"/>
    <property type="match status" value="1"/>
</dbReference>
<comment type="subcellular location">
    <subcellularLocation>
        <location evidence="1">Nucleus</location>
    </subcellularLocation>
</comment>
<reference evidence="2 3" key="1">
    <citation type="submission" date="2024-05" db="EMBL/GenBank/DDBJ databases">
        <title>Genetic variation in Jamaican populations of the coffee berry borer (Hypothenemus hampei).</title>
        <authorList>
            <person name="Errbii M."/>
            <person name="Myrie A."/>
        </authorList>
    </citation>
    <scope>NUCLEOTIDE SEQUENCE [LARGE SCALE GENOMIC DNA]</scope>
    <source>
        <strain evidence="2">JA-Hopewell-2020-01-JO</strain>
        <tissue evidence="2">Whole body</tissue>
    </source>
</reference>
<evidence type="ECO:0000313" key="2">
    <source>
        <dbReference type="EMBL" id="KAL1488917.1"/>
    </source>
</evidence>
<dbReference type="AlphaFoldDB" id="A0ABD1E2L7"/>
<name>A0ABD1E2L7_HYPHA</name>
<evidence type="ECO:0000256" key="1">
    <source>
        <dbReference type="ARBA" id="ARBA00004123"/>
    </source>
</evidence>
<protein>
    <submittedName>
        <fullName evidence="2">Uncharacterized protein</fullName>
    </submittedName>
</protein>
<dbReference type="InterPro" id="IPR010613">
    <property type="entry name" value="PES"/>
</dbReference>
<sequence>MKIGPFNTQVQNYDTLKLYAHIFMVYIQNLKDTDGYYYQAEIKGETITWIVPHHFFFESQQKSEVDFKIMSIFPKLHYTPKFSSQLAVEDTEKNLVDEEAFTSERISALNYLILKITTDLVQDDVVIDNFVLDEDLNKVEEAKTEPEKIKKLKTLFKSAIFFE</sequence>
<gene>
    <name evidence="2" type="ORF">ABEB36_014704</name>
</gene>